<dbReference type="Pfam" id="PF00440">
    <property type="entry name" value="TetR_N"/>
    <property type="match status" value="1"/>
</dbReference>
<protein>
    <submittedName>
        <fullName evidence="4">TetR/AcrR family transcriptional regulator</fullName>
    </submittedName>
</protein>
<dbReference type="Proteomes" id="UP001597497">
    <property type="component" value="Unassembled WGS sequence"/>
</dbReference>
<name>A0ABW5RFV5_9BACL</name>
<dbReference type="Gene3D" id="1.10.357.10">
    <property type="entry name" value="Tetracycline Repressor, domain 2"/>
    <property type="match status" value="1"/>
</dbReference>
<dbReference type="PROSITE" id="PS50977">
    <property type="entry name" value="HTH_TETR_2"/>
    <property type="match status" value="1"/>
</dbReference>
<dbReference type="InterPro" id="IPR009057">
    <property type="entry name" value="Homeodomain-like_sf"/>
</dbReference>
<keyword evidence="1 2" id="KW-0238">DNA-binding</keyword>
<evidence type="ECO:0000256" key="2">
    <source>
        <dbReference type="PROSITE-ProRule" id="PRU00335"/>
    </source>
</evidence>
<dbReference type="InterPro" id="IPR050109">
    <property type="entry name" value="HTH-type_TetR-like_transc_reg"/>
</dbReference>
<evidence type="ECO:0000313" key="5">
    <source>
        <dbReference type="Proteomes" id="UP001597497"/>
    </source>
</evidence>
<gene>
    <name evidence="4" type="ORF">ACFSUC_18540</name>
</gene>
<dbReference type="PRINTS" id="PR00455">
    <property type="entry name" value="HTHTETR"/>
</dbReference>
<dbReference type="RefSeq" id="WP_379931138.1">
    <property type="nucleotide sequence ID" value="NZ_JBHUMM010000045.1"/>
</dbReference>
<dbReference type="InterPro" id="IPR001647">
    <property type="entry name" value="HTH_TetR"/>
</dbReference>
<sequence>MGQVRQEERRKVILGAAVDCFLQYGYAKTAMDDIAKKASISRSLLYIQFKNKEDILVNLLQDLWQQQMEQAAHILDREDSLQQKLIAIFDVLVIQPWEQFANQDGQELLEEYVRLFPQFEEAYRKDFIEVLMTVLNDRQLAEVMMLSVKGLKMDHPTLKVLRERIQVLVTRLTSSD</sequence>
<feature type="DNA-binding region" description="H-T-H motif" evidence="2">
    <location>
        <begin position="30"/>
        <end position="49"/>
    </location>
</feature>
<organism evidence="4 5">
    <name type="scientific">Marinicrinis sediminis</name>
    <dbReference type="NCBI Taxonomy" id="1652465"/>
    <lineage>
        <taxon>Bacteria</taxon>
        <taxon>Bacillati</taxon>
        <taxon>Bacillota</taxon>
        <taxon>Bacilli</taxon>
        <taxon>Bacillales</taxon>
        <taxon>Paenibacillaceae</taxon>
    </lineage>
</organism>
<feature type="domain" description="HTH tetR-type" evidence="3">
    <location>
        <begin position="7"/>
        <end position="67"/>
    </location>
</feature>
<evidence type="ECO:0000256" key="1">
    <source>
        <dbReference type="ARBA" id="ARBA00023125"/>
    </source>
</evidence>
<dbReference type="SUPFAM" id="SSF46689">
    <property type="entry name" value="Homeodomain-like"/>
    <property type="match status" value="1"/>
</dbReference>
<evidence type="ECO:0000259" key="3">
    <source>
        <dbReference type="PROSITE" id="PS50977"/>
    </source>
</evidence>
<dbReference type="EMBL" id="JBHUMM010000045">
    <property type="protein sequence ID" value="MFD2673551.1"/>
    <property type="molecule type" value="Genomic_DNA"/>
</dbReference>
<keyword evidence="5" id="KW-1185">Reference proteome</keyword>
<comment type="caution">
    <text evidence="4">The sequence shown here is derived from an EMBL/GenBank/DDBJ whole genome shotgun (WGS) entry which is preliminary data.</text>
</comment>
<proteinExistence type="predicted"/>
<evidence type="ECO:0000313" key="4">
    <source>
        <dbReference type="EMBL" id="MFD2673551.1"/>
    </source>
</evidence>
<reference evidence="5" key="1">
    <citation type="journal article" date="2019" name="Int. J. Syst. Evol. Microbiol.">
        <title>The Global Catalogue of Microorganisms (GCM) 10K type strain sequencing project: providing services to taxonomists for standard genome sequencing and annotation.</title>
        <authorList>
            <consortium name="The Broad Institute Genomics Platform"/>
            <consortium name="The Broad Institute Genome Sequencing Center for Infectious Disease"/>
            <person name="Wu L."/>
            <person name="Ma J."/>
        </authorList>
    </citation>
    <scope>NUCLEOTIDE SEQUENCE [LARGE SCALE GENOMIC DNA]</scope>
    <source>
        <strain evidence="5">KCTC 33676</strain>
    </source>
</reference>
<accession>A0ABW5RFV5</accession>
<dbReference type="PANTHER" id="PTHR30055:SF226">
    <property type="entry name" value="HTH-TYPE TRANSCRIPTIONAL REGULATOR PKSA"/>
    <property type="match status" value="1"/>
</dbReference>
<dbReference type="PANTHER" id="PTHR30055">
    <property type="entry name" value="HTH-TYPE TRANSCRIPTIONAL REGULATOR RUTR"/>
    <property type="match status" value="1"/>
</dbReference>